<evidence type="ECO:0000256" key="2">
    <source>
        <dbReference type="SAM" id="MobiDB-lite"/>
    </source>
</evidence>
<dbReference type="InterPro" id="IPR043502">
    <property type="entry name" value="DNA/RNA_pol_sf"/>
</dbReference>
<gene>
    <name evidence="6" type="ORF">EDS130_LOCUS28788</name>
    <name evidence="7" type="ORF">XAT740_LOCUS41692</name>
</gene>
<dbReference type="InterPro" id="IPR043128">
    <property type="entry name" value="Rev_trsase/Diguanyl_cyclase"/>
</dbReference>
<keyword evidence="3" id="KW-0472">Membrane</keyword>
<name>A0A815B9I6_ADIRI</name>
<keyword evidence="3" id="KW-1133">Transmembrane helix</keyword>
<evidence type="ECO:0000313" key="9">
    <source>
        <dbReference type="Proteomes" id="UP000663852"/>
    </source>
</evidence>
<dbReference type="Gene3D" id="3.10.10.10">
    <property type="entry name" value="HIV Type 1 Reverse Transcriptase, subunit A, domain 1"/>
    <property type="match status" value="2"/>
</dbReference>
<feature type="domain" description="Reverse transcriptase/retrotransposon-derived protein RNase H-like" evidence="5">
    <location>
        <begin position="657"/>
        <end position="721"/>
    </location>
</feature>
<dbReference type="InterPro" id="IPR050951">
    <property type="entry name" value="Retrovirus_Pol_polyprotein"/>
</dbReference>
<dbReference type="Pfam" id="PF00078">
    <property type="entry name" value="RVT_1"/>
    <property type="match status" value="1"/>
</dbReference>
<dbReference type="OrthoDB" id="10058156at2759"/>
<reference evidence="6" key="1">
    <citation type="submission" date="2021-02" db="EMBL/GenBank/DDBJ databases">
        <authorList>
            <person name="Nowell W R."/>
        </authorList>
    </citation>
    <scope>NUCLEOTIDE SEQUENCE</scope>
</reference>
<dbReference type="PANTHER" id="PTHR37984:SF5">
    <property type="entry name" value="PROTEIN NYNRIN-LIKE"/>
    <property type="match status" value="1"/>
</dbReference>
<evidence type="ECO:0000313" key="8">
    <source>
        <dbReference type="Proteomes" id="UP000663828"/>
    </source>
</evidence>
<accession>A0A815B9I6</accession>
<feature type="transmembrane region" description="Helical" evidence="3">
    <location>
        <begin position="12"/>
        <end position="31"/>
    </location>
</feature>
<keyword evidence="8" id="KW-1185">Reference proteome</keyword>
<dbReference type="Pfam" id="PF17919">
    <property type="entry name" value="RT_RNaseH_2"/>
    <property type="match status" value="1"/>
</dbReference>
<protein>
    <submittedName>
        <fullName evidence="6">Uncharacterized protein</fullName>
    </submittedName>
</protein>
<feature type="domain" description="Reverse transcriptase" evidence="4">
    <location>
        <begin position="474"/>
        <end position="585"/>
    </location>
</feature>
<dbReference type="CDD" id="cd01647">
    <property type="entry name" value="RT_LTR"/>
    <property type="match status" value="1"/>
</dbReference>
<keyword evidence="1" id="KW-0511">Multifunctional enzyme</keyword>
<organism evidence="6 9">
    <name type="scientific">Adineta ricciae</name>
    <name type="common">Rotifer</name>
    <dbReference type="NCBI Taxonomy" id="249248"/>
    <lineage>
        <taxon>Eukaryota</taxon>
        <taxon>Metazoa</taxon>
        <taxon>Spiralia</taxon>
        <taxon>Gnathifera</taxon>
        <taxon>Rotifera</taxon>
        <taxon>Eurotatoria</taxon>
        <taxon>Bdelloidea</taxon>
        <taxon>Adinetida</taxon>
        <taxon>Adinetidae</taxon>
        <taxon>Adineta</taxon>
    </lineage>
</organism>
<dbReference type="SUPFAM" id="SSF56672">
    <property type="entry name" value="DNA/RNA polymerases"/>
    <property type="match status" value="1"/>
</dbReference>
<feature type="region of interest" description="Disordered" evidence="2">
    <location>
        <begin position="37"/>
        <end position="57"/>
    </location>
</feature>
<dbReference type="InterPro" id="IPR000477">
    <property type="entry name" value="RT_dom"/>
</dbReference>
<comment type="caution">
    <text evidence="6">The sequence shown here is derived from an EMBL/GenBank/DDBJ whole genome shotgun (WGS) entry which is preliminary data.</text>
</comment>
<evidence type="ECO:0000313" key="7">
    <source>
        <dbReference type="EMBL" id="CAF1534144.1"/>
    </source>
</evidence>
<dbReference type="Proteomes" id="UP000663852">
    <property type="component" value="Unassembled WGS sequence"/>
</dbReference>
<evidence type="ECO:0000256" key="1">
    <source>
        <dbReference type="ARBA" id="ARBA00023268"/>
    </source>
</evidence>
<dbReference type="InterPro" id="IPR041577">
    <property type="entry name" value="RT_RNaseH_2"/>
</dbReference>
<dbReference type="GO" id="GO:0003824">
    <property type="term" value="F:catalytic activity"/>
    <property type="evidence" value="ECO:0007669"/>
    <property type="project" value="UniProtKB-KW"/>
</dbReference>
<dbReference type="Proteomes" id="UP000663828">
    <property type="component" value="Unassembled WGS sequence"/>
</dbReference>
<dbReference type="AlphaFoldDB" id="A0A815B9I6"/>
<dbReference type="PANTHER" id="PTHR37984">
    <property type="entry name" value="PROTEIN CBG26694"/>
    <property type="match status" value="1"/>
</dbReference>
<sequence length="729" mass="84023">MSQLATPSTRILLLTFINLIDSILFIFLDYGKCRREKSTDRNSRSSSIQSQQSTEAQLQTEIRAVREILAEIRHHLIPHNPESSPTTKIQHHTPLTTTLSTPTIVVPPISNLPETWDEFTTQFLAQFHLPICISQQENETINEFVVCLRSLWLEQKPDEKETDFIKHLLCKMKPDMLAVMNANRPQTLSNIITEAQQVEEILYLRDKEERRCANERSKLAANTPLLTLSTNNQYSARNTPNTSPFSFTPTCWRCYETGHYAIICPLNKTRRTFEVTDNLQQPLPQRAKKQLRSFREAGTQNSYHPNPQSPKMSYVNTIDSSHNHPLIIHGRIGALPITFLVDTSFTLTLINLQTFNCLSPRLIQSRYKPPSSITTHGRSFTTYYKMGYKLQQIEKPDLSKSILDEHQQQQLSKVLQAFPQLFTNTSGRTNVIKHHIDIQPGSRPCNSPPYRYAPARRKIIKEELSKMLNDGIIIPSKNYRKLNNITIRDAYPLPRIDDTLDSLQQAQFFSMLDLRSDYWQVEMDENSKPITAFVTHRGLLECTVMPFGLTNAPATFQRLMDIVLSGLKWQCCLVYLDDILYFLQRHLVTPEGIKPDPTLVDTVVEAKQQVTIRDVQAFLGLTGYYRRFIKHCAQMSEPHLKLLRCNQNSTSCYLIQWNDDCTTVFNTLKQRLVSSPMMQLPNFSYPFILELDACEYGVGRVLTREYNKHKSVIAYMQARHSTQSNAWLS</sequence>
<evidence type="ECO:0000256" key="3">
    <source>
        <dbReference type="SAM" id="Phobius"/>
    </source>
</evidence>
<evidence type="ECO:0000259" key="4">
    <source>
        <dbReference type="Pfam" id="PF00078"/>
    </source>
</evidence>
<evidence type="ECO:0000313" key="6">
    <source>
        <dbReference type="EMBL" id="CAF1266259.1"/>
    </source>
</evidence>
<keyword evidence="3" id="KW-0812">Transmembrane</keyword>
<evidence type="ECO:0000259" key="5">
    <source>
        <dbReference type="Pfam" id="PF17919"/>
    </source>
</evidence>
<dbReference type="EMBL" id="CAJNOR010004901">
    <property type="protein sequence ID" value="CAF1534144.1"/>
    <property type="molecule type" value="Genomic_DNA"/>
</dbReference>
<proteinExistence type="predicted"/>
<dbReference type="Gene3D" id="3.30.70.270">
    <property type="match status" value="2"/>
</dbReference>
<dbReference type="EMBL" id="CAJNOJ010000189">
    <property type="protein sequence ID" value="CAF1266259.1"/>
    <property type="molecule type" value="Genomic_DNA"/>
</dbReference>
<feature type="compositionally biased region" description="Low complexity" evidence="2">
    <location>
        <begin position="44"/>
        <end position="53"/>
    </location>
</feature>